<evidence type="ECO:0000313" key="2">
    <source>
        <dbReference type="EMBL" id="KAJ8894729.1"/>
    </source>
</evidence>
<proteinExistence type="predicted"/>
<evidence type="ECO:0000313" key="3">
    <source>
        <dbReference type="Proteomes" id="UP001159363"/>
    </source>
</evidence>
<dbReference type="Proteomes" id="UP001159363">
    <property type="component" value="Chromosome 1"/>
</dbReference>
<protein>
    <submittedName>
        <fullName evidence="2">Uncharacterized protein</fullName>
    </submittedName>
</protein>
<evidence type="ECO:0000256" key="1">
    <source>
        <dbReference type="SAM" id="MobiDB-lite"/>
    </source>
</evidence>
<organism evidence="2 3">
    <name type="scientific">Dryococelus australis</name>
    <dbReference type="NCBI Taxonomy" id="614101"/>
    <lineage>
        <taxon>Eukaryota</taxon>
        <taxon>Metazoa</taxon>
        <taxon>Ecdysozoa</taxon>
        <taxon>Arthropoda</taxon>
        <taxon>Hexapoda</taxon>
        <taxon>Insecta</taxon>
        <taxon>Pterygota</taxon>
        <taxon>Neoptera</taxon>
        <taxon>Polyneoptera</taxon>
        <taxon>Phasmatodea</taxon>
        <taxon>Verophasmatodea</taxon>
        <taxon>Anareolatae</taxon>
        <taxon>Phasmatidae</taxon>
        <taxon>Eurycanthinae</taxon>
        <taxon>Dryococelus</taxon>
    </lineage>
</organism>
<sequence length="241" mass="26369">MQGQGKREIPEKTRSPTASSGTIPTFENPGLTRPGILVKFEKEHTDGAHDMVKCVNRARYHQIVAALPLFLRVCYWPSVTQGVSGNESPNYKAARNCTQPTSIIPAPFQVAKFPARVAERLVRSPPTKANWVQSPAGLPGFSQLGIVPDDAVGRRVFSGISSFPHPFIPGLLHIRSITLIGFQELAVPTDDSLGQLTAQPIGILPQPAVASQTQGPFPKPEWPIIEWVDPHQRNRLVIILL</sequence>
<feature type="compositionally biased region" description="Basic and acidic residues" evidence="1">
    <location>
        <begin position="1"/>
        <end position="14"/>
    </location>
</feature>
<feature type="compositionally biased region" description="Polar residues" evidence="1">
    <location>
        <begin position="15"/>
        <end position="25"/>
    </location>
</feature>
<reference evidence="2 3" key="1">
    <citation type="submission" date="2023-02" db="EMBL/GenBank/DDBJ databases">
        <title>LHISI_Scaffold_Assembly.</title>
        <authorList>
            <person name="Stuart O.P."/>
            <person name="Cleave R."/>
            <person name="Magrath M.J.L."/>
            <person name="Mikheyev A.S."/>
        </authorList>
    </citation>
    <scope>NUCLEOTIDE SEQUENCE [LARGE SCALE GENOMIC DNA]</scope>
    <source>
        <strain evidence="2">Daus_M_001</strain>
        <tissue evidence="2">Leg muscle</tissue>
    </source>
</reference>
<keyword evidence="3" id="KW-1185">Reference proteome</keyword>
<accession>A0ABQ9IEQ4</accession>
<name>A0ABQ9IEQ4_9NEOP</name>
<dbReference type="EMBL" id="JARBHB010000001">
    <property type="protein sequence ID" value="KAJ8894729.1"/>
    <property type="molecule type" value="Genomic_DNA"/>
</dbReference>
<gene>
    <name evidence="2" type="ORF">PR048_000036</name>
</gene>
<comment type="caution">
    <text evidence="2">The sequence shown here is derived from an EMBL/GenBank/DDBJ whole genome shotgun (WGS) entry which is preliminary data.</text>
</comment>
<feature type="region of interest" description="Disordered" evidence="1">
    <location>
        <begin position="1"/>
        <end position="30"/>
    </location>
</feature>